<name>A0A6M3M8R1_9ZZZZ</name>
<gene>
    <name evidence="2" type="ORF">MM171A00145_0014</name>
    <name evidence="3" type="ORF">MM171B01529_0013</name>
</gene>
<dbReference type="GO" id="GO:0003676">
    <property type="term" value="F:nucleic acid binding"/>
    <property type="evidence" value="ECO:0007669"/>
    <property type="project" value="InterPro"/>
</dbReference>
<evidence type="ECO:0000313" key="2">
    <source>
        <dbReference type="EMBL" id="QJB01077.1"/>
    </source>
</evidence>
<dbReference type="EMBL" id="MT143754">
    <property type="protein sequence ID" value="QJB02053.1"/>
    <property type="molecule type" value="Genomic_DNA"/>
</dbReference>
<accession>A0A6M3M8R1</accession>
<organism evidence="3">
    <name type="scientific">viral metagenome</name>
    <dbReference type="NCBI Taxonomy" id="1070528"/>
    <lineage>
        <taxon>unclassified sequences</taxon>
        <taxon>metagenomes</taxon>
        <taxon>organismal metagenomes</taxon>
    </lineage>
</organism>
<feature type="compositionally biased region" description="Basic residues" evidence="1">
    <location>
        <begin position="1"/>
        <end position="14"/>
    </location>
</feature>
<evidence type="ECO:0000256" key="1">
    <source>
        <dbReference type="SAM" id="MobiDB-lite"/>
    </source>
</evidence>
<evidence type="ECO:0000313" key="3">
    <source>
        <dbReference type="EMBL" id="QJB02053.1"/>
    </source>
</evidence>
<dbReference type="AlphaFoldDB" id="A0A6M3M8R1"/>
<reference evidence="3" key="1">
    <citation type="submission" date="2020-03" db="EMBL/GenBank/DDBJ databases">
        <title>The deep terrestrial virosphere.</title>
        <authorList>
            <person name="Holmfeldt K."/>
            <person name="Nilsson E."/>
            <person name="Simone D."/>
            <person name="Lopez-Fernandez M."/>
            <person name="Wu X."/>
            <person name="de Brujin I."/>
            <person name="Lundin D."/>
            <person name="Andersson A."/>
            <person name="Bertilsson S."/>
            <person name="Dopson M."/>
        </authorList>
    </citation>
    <scope>NUCLEOTIDE SEQUENCE</scope>
    <source>
        <strain evidence="2">MM171A00145</strain>
        <strain evidence="3">MM171B01529</strain>
    </source>
</reference>
<feature type="region of interest" description="Disordered" evidence="1">
    <location>
        <begin position="1"/>
        <end position="22"/>
    </location>
</feature>
<sequence length="182" mass="20251">MTKRKAPGRKKPTRQSRDRSLDGERILTVDSGKEAGVALWTFIPSKANLDSVHAIDGEDARSMLRLIQALRPDRVIVEIPFGGEANFNSFRTMSVRYGAWLTLANLLAIPSEGVWPATWQSKIPGKEHRQERESLGELYKRYAESIAGRELTADEAAAVGVGVWYLQERGYVALPGRQKANS</sequence>
<dbReference type="InterPro" id="IPR036397">
    <property type="entry name" value="RNaseH_sf"/>
</dbReference>
<evidence type="ECO:0008006" key="4">
    <source>
        <dbReference type="Google" id="ProtNLM"/>
    </source>
</evidence>
<protein>
    <recommendedName>
        <fullName evidence="4">Holliday junction resolvase RuvC</fullName>
    </recommendedName>
</protein>
<dbReference type="EMBL" id="MT143705">
    <property type="protein sequence ID" value="QJB01077.1"/>
    <property type="molecule type" value="Genomic_DNA"/>
</dbReference>
<dbReference type="Gene3D" id="3.30.420.10">
    <property type="entry name" value="Ribonuclease H-like superfamily/Ribonuclease H"/>
    <property type="match status" value="1"/>
</dbReference>
<proteinExistence type="predicted"/>